<feature type="compositionally biased region" description="Polar residues" evidence="9">
    <location>
        <begin position="232"/>
        <end position="244"/>
    </location>
</feature>
<comment type="subcellular location">
    <subcellularLocation>
        <location evidence="1 8">Nucleus</location>
    </subcellularLocation>
</comment>
<feature type="compositionally biased region" description="Low complexity" evidence="9">
    <location>
        <begin position="203"/>
        <end position="231"/>
    </location>
</feature>
<keyword evidence="4 8" id="KW-0235">DNA replication</keyword>
<evidence type="ECO:0000256" key="5">
    <source>
        <dbReference type="ARBA" id="ARBA00023242"/>
    </source>
</evidence>
<feature type="compositionally biased region" description="Polar residues" evidence="9">
    <location>
        <begin position="533"/>
        <end position="545"/>
    </location>
</feature>
<dbReference type="GO" id="GO:0006270">
    <property type="term" value="P:DNA replication initiation"/>
    <property type="evidence" value="ECO:0007669"/>
    <property type="project" value="UniProtKB-UniRule"/>
</dbReference>
<comment type="similarity">
    <text evidence="2 8">Belongs to the SLD2 family.</text>
</comment>
<comment type="function">
    <text evidence="7 8">Has a role in the initiation of DNA replication. Required at S-phase checkpoint.</text>
</comment>
<dbReference type="EMBL" id="JAUEPN010000012">
    <property type="protein sequence ID" value="KAK3290639.1"/>
    <property type="molecule type" value="Genomic_DNA"/>
</dbReference>
<evidence type="ECO:0000256" key="2">
    <source>
        <dbReference type="ARBA" id="ARBA00007276"/>
    </source>
</evidence>
<proteinExistence type="inferred from homology"/>
<evidence type="ECO:0000256" key="6">
    <source>
        <dbReference type="ARBA" id="ARBA00023306"/>
    </source>
</evidence>
<dbReference type="GO" id="GO:1902977">
    <property type="term" value="P:mitotic DNA replication preinitiation complex assembly"/>
    <property type="evidence" value="ECO:0007669"/>
    <property type="project" value="TreeGrafter"/>
</dbReference>
<sequence>MPHKTMDDQARMAYEDQSLQLRADLKQWEGDWAVAHAGKKPGREDIKHNPDIVQKYKQYNKIRDILAGKIPPPPSGPVEATRGHQQHQQQRKRTQSDAAFPPQTPSKRSKPDQTLQNAHHSHPEDMPAVTLTPSAAHVGTPSSNRTSSTPLAAVPTSISPTPQRDGRVLGIFDLLGRTPSRSSSAATKANTLPIAATPSKQRTTNLLPTTTTTTSRTITTTPTTARFTATTPQSKRTTAQRLFQPSTSTTTPHRRRRRGSRGSVTDEDGGKENNTTITPFKTPSTHRISKARPNNTTAATPTSSTPSFLRRRAVSMGTAAGTAGLARVDEQDERGGGGGAGQDGEDGDEDKDGDGGWGRVGPLRLPRKLGGLGRSLSSVVAGLRKMEDEAFGEEEDVLREMEMEMEMPREGGGAGAGGAGMGKKAVAEEVEVGDSQAPPQLGRDPPGKATQQGDETAGEAPGGLLSGFDEEALYDSLDEEKQKQPLRQFKKRGQKRSTRLVNMRPTRARRPAQTGGEPGGEEEEEDIDLVPETQFNASKPTTTTAGGDADNLRLSDFDSASEADFVASDSDEQEDGHVKAKAKKPKAPAANDKKAKSGAEPKGEGVVKRAVRKVKATAHANFKRLKLRNAGSKGGPGHNSRFRRRR</sequence>
<keyword evidence="5 8" id="KW-0539">Nucleus</keyword>
<dbReference type="Gene3D" id="1.10.10.1460">
    <property type="match status" value="1"/>
</dbReference>
<feature type="compositionally biased region" description="Polar residues" evidence="9">
    <location>
        <begin position="140"/>
        <end position="162"/>
    </location>
</feature>
<evidence type="ECO:0000256" key="1">
    <source>
        <dbReference type="ARBA" id="ARBA00004123"/>
    </source>
</evidence>
<feature type="compositionally biased region" description="Polar residues" evidence="9">
    <location>
        <begin position="272"/>
        <end position="286"/>
    </location>
</feature>
<comment type="caution">
    <text evidence="10">The sequence shown here is derived from an EMBL/GenBank/DDBJ whole genome shotgun (WGS) entry which is preliminary data.</text>
</comment>
<dbReference type="GO" id="GO:0000727">
    <property type="term" value="P:double-strand break repair via break-induced replication"/>
    <property type="evidence" value="ECO:0007669"/>
    <property type="project" value="TreeGrafter"/>
</dbReference>
<evidence type="ECO:0000256" key="3">
    <source>
        <dbReference type="ARBA" id="ARBA00018363"/>
    </source>
</evidence>
<feature type="compositionally biased region" description="Acidic residues" evidence="9">
    <location>
        <begin position="468"/>
        <end position="478"/>
    </location>
</feature>
<dbReference type="PANTHER" id="PTHR28124:SF1">
    <property type="entry name" value="DNA REPLICATION REGULATOR SLD2"/>
    <property type="match status" value="1"/>
</dbReference>
<feature type="region of interest" description="Disordered" evidence="9">
    <location>
        <begin position="178"/>
        <end position="646"/>
    </location>
</feature>
<dbReference type="CDD" id="cd22289">
    <property type="entry name" value="RecQL4_SLD2_NTD"/>
    <property type="match status" value="1"/>
</dbReference>
<keyword evidence="6 8" id="KW-0131">Cell cycle</keyword>
<keyword evidence="11" id="KW-1185">Reference proteome</keyword>
<feature type="compositionally biased region" description="Acidic residues" evidence="9">
    <location>
        <begin position="343"/>
        <end position="352"/>
    </location>
</feature>
<dbReference type="PANTHER" id="PTHR28124">
    <property type="entry name" value="DNA REPLICATION REGULATOR SLD2"/>
    <property type="match status" value="1"/>
</dbReference>
<dbReference type="FunFam" id="1.10.10.1460:FF:000001">
    <property type="entry name" value="DNA replication regulator Sld2"/>
    <property type="match status" value="1"/>
</dbReference>
<feature type="compositionally biased region" description="Basic residues" evidence="9">
    <location>
        <begin position="488"/>
        <end position="498"/>
    </location>
</feature>
<protein>
    <recommendedName>
        <fullName evidence="3 8">DNA replication regulator SLD2</fullName>
    </recommendedName>
</protein>
<name>A0AAE0H6B3_9PEZI</name>
<reference evidence="10" key="2">
    <citation type="submission" date="2023-06" db="EMBL/GenBank/DDBJ databases">
        <authorList>
            <consortium name="Lawrence Berkeley National Laboratory"/>
            <person name="Haridas S."/>
            <person name="Hensen N."/>
            <person name="Bonometti L."/>
            <person name="Westerberg I."/>
            <person name="Brannstrom I.O."/>
            <person name="Guillou S."/>
            <person name="Cros-Aarteil S."/>
            <person name="Calhoun S."/>
            <person name="Kuo A."/>
            <person name="Mondo S."/>
            <person name="Pangilinan J."/>
            <person name="Riley R."/>
            <person name="Labutti K."/>
            <person name="Andreopoulos B."/>
            <person name="Lipzen A."/>
            <person name="Chen C."/>
            <person name="Yanf M."/>
            <person name="Daum C."/>
            <person name="Ng V."/>
            <person name="Clum A."/>
            <person name="Steindorff A."/>
            <person name="Ohm R."/>
            <person name="Martin F."/>
            <person name="Silar P."/>
            <person name="Natvig D."/>
            <person name="Lalanne C."/>
            <person name="Gautier V."/>
            <person name="Ament-Velasquez S.L."/>
            <person name="Kruys A."/>
            <person name="Hutchinson M.I."/>
            <person name="Powell A.J."/>
            <person name="Barry K."/>
            <person name="Miller A.N."/>
            <person name="Grigoriev I.V."/>
            <person name="Debuchy R."/>
            <person name="Gladieux P."/>
            <person name="Thoren M.H."/>
            <person name="Johannesson H."/>
        </authorList>
    </citation>
    <scope>NUCLEOTIDE SEQUENCE</scope>
    <source>
        <strain evidence="10">CBS 168.71</strain>
    </source>
</reference>
<evidence type="ECO:0000256" key="9">
    <source>
        <dbReference type="SAM" id="MobiDB-lite"/>
    </source>
</evidence>
<feature type="compositionally biased region" description="Low complexity" evidence="9">
    <location>
        <begin position="374"/>
        <end position="383"/>
    </location>
</feature>
<evidence type="ECO:0000313" key="11">
    <source>
        <dbReference type="Proteomes" id="UP001278766"/>
    </source>
</evidence>
<feature type="compositionally biased region" description="Low complexity" evidence="9">
    <location>
        <begin position="293"/>
        <end position="307"/>
    </location>
</feature>
<dbReference type="Proteomes" id="UP001278766">
    <property type="component" value="Unassembled WGS sequence"/>
</dbReference>
<feature type="region of interest" description="Disordered" evidence="9">
    <location>
        <begin position="63"/>
        <end position="166"/>
    </location>
</feature>
<evidence type="ECO:0000256" key="8">
    <source>
        <dbReference type="RuleBase" id="RU367067"/>
    </source>
</evidence>
<accession>A0AAE0H6B3</accession>
<dbReference type="GO" id="GO:0031261">
    <property type="term" value="C:DNA replication preinitiation complex"/>
    <property type="evidence" value="ECO:0007669"/>
    <property type="project" value="TreeGrafter"/>
</dbReference>
<feature type="compositionally biased region" description="Polar residues" evidence="9">
    <location>
        <begin position="179"/>
        <end position="190"/>
    </location>
</feature>
<feature type="compositionally biased region" description="Gly residues" evidence="9">
    <location>
        <begin position="410"/>
        <end position="421"/>
    </location>
</feature>
<gene>
    <name evidence="10" type="ORF">B0H64DRAFT_478949</name>
</gene>
<dbReference type="RefSeq" id="XP_062654153.1">
    <property type="nucleotide sequence ID" value="XM_062808271.1"/>
</dbReference>
<feature type="compositionally biased region" description="Basic and acidic residues" evidence="9">
    <location>
        <begin position="398"/>
        <end position="409"/>
    </location>
</feature>
<organism evidence="10 11">
    <name type="scientific">Chaetomium fimeti</name>
    <dbReference type="NCBI Taxonomy" id="1854472"/>
    <lineage>
        <taxon>Eukaryota</taxon>
        <taxon>Fungi</taxon>
        <taxon>Dikarya</taxon>
        <taxon>Ascomycota</taxon>
        <taxon>Pezizomycotina</taxon>
        <taxon>Sordariomycetes</taxon>
        <taxon>Sordariomycetidae</taxon>
        <taxon>Sordariales</taxon>
        <taxon>Chaetomiaceae</taxon>
        <taxon>Chaetomium</taxon>
    </lineage>
</organism>
<dbReference type="GO" id="GO:0003697">
    <property type="term" value="F:single-stranded DNA binding"/>
    <property type="evidence" value="ECO:0007669"/>
    <property type="project" value="TreeGrafter"/>
</dbReference>
<dbReference type="Pfam" id="PF11719">
    <property type="entry name" value="Drc1-Sld2"/>
    <property type="match status" value="1"/>
</dbReference>
<dbReference type="AlphaFoldDB" id="A0AAE0H6B3"/>
<evidence type="ECO:0000313" key="10">
    <source>
        <dbReference type="EMBL" id="KAK3290639.1"/>
    </source>
</evidence>
<dbReference type="InterPro" id="IPR021110">
    <property type="entry name" value="DNA_rep_checkpnt_protein"/>
</dbReference>
<evidence type="ECO:0000256" key="4">
    <source>
        <dbReference type="ARBA" id="ARBA00022705"/>
    </source>
</evidence>
<dbReference type="GeneID" id="87845219"/>
<dbReference type="GO" id="GO:0003688">
    <property type="term" value="F:DNA replication origin binding"/>
    <property type="evidence" value="ECO:0007669"/>
    <property type="project" value="TreeGrafter"/>
</dbReference>
<feature type="compositionally biased region" description="Basic and acidic residues" evidence="9">
    <location>
        <begin position="591"/>
        <end position="607"/>
    </location>
</feature>
<feature type="compositionally biased region" description="Acidic residues" evidence="9">
    <location>
        <begin position="519"/>
        <end position="529"/>
    </location>
</feature>
<dbReference type="InterPro" id="IPR040203">
    <property type="entry name" value="Sld2"/>
</dbReference>
<reference evidence="10" key="1">
    <citation type="journal article" date="2023" name="Mol. Phylogenet. Evol.">
        <title>Genome-scale phylogeny and comparative genomics of the fungal order Sordariales.</title>
        <authorList>
            <person name="Hensen N."/>
            <person name="Bonometti L."/>
            <person name="Westerberg I."/>
            <person name="Brannstrom I.O."/>
            <person name="Guillou S."/>
            <person name="Cros-Aarteil S."/>
            <person name="Calhoun S."/>
            <person name="Haridas S."/>
            <person name="Kuo A."/>
            <person name="Mondo S."/>
            <person name="Pangilinan J."/>
            <person name="Riley R."/>
            <person name="LaButti K."/>
            <person name="Andreopoulos B."/>
            <person name="Lipzen A."/>
            <person name="Chen C."/>
            <person name="Yan M."/>
            <person name="Daum C."/>
            <person name="Ng V."/>
            <person name="Clum A."/>
            <person name="Steindorff A."/>
            <person name="Ohm R.A."/>
            <person name="Martin F."/>
            <person name="Silar P."/>
            <person name="Natvig D.O."/>
            <person name="Lalanne C."/>
            <person name="Gautier V."/>
            <person name="Ament-Velasquez S.L."/>
            <person name="Kruys A."/>
            <person name="Hutchinson M.I."/>
            <person name="Powell A.J."/>
            <person name="Barry K."/>
            <person name="Miller A.N."/>
            <person name="Grigoriev I.V."/>
            <person name="Debuchy R."/>
            <person name="Gladieux P."/>
            <person name="Hiltunen Thoren M."/>
            <person name="Johannesson H."/>
        </authorList>
    </citation>
    <scope>NUCLEOTIDE SEQUENCE</scope>
    <source>
        <strain evidence="10">CBS 168.71</strain>
    </source>
</reference>
<feature type="compositionally biased region" description="Basic residues" evidence="9">
    <location>
        <begin position="609"/>
        <end position="627"/>
    </location>
</feature>
<evidence type="ECO:0000256" key="7">
    <source>
        <dbReference type="ARBA" id="ARBA00025253"/>
    </source>
</evidence>